<gene>
    <name evidence="2" type="ordered locus">Rvan_1673</name>
</gene>
<dbReference type="RefSeq" id="WP_013419318.1">
    <property type="nucleotide sequence ID" value="NC_014664.1"/>
</dbReference>
<feature type="transmembrane region" description="Helical" evidence="1">
    <location>
        <begin position="9"/>
        <end position="33"/>
    </location>
</feature>
<dbReference type="EMBL" id="CP002292">
    <property type="protein sequence ID" value="ADP70922.1"/>
    <property type="molecule type" value="Genomic_DNA"/>
</dbReference>
<dbReference type="AlphaFoldDB" id="E3I8L3"/>
<evidence type="ECO:0000313" key="2">
    <source>
        <dbReference type="EMBL" id="ADP70922.1"/>
    </source>
</evidence>
<organism evidence="2 3">
    <name type="scientific">Rhodomicrobium vannielii (strain ATCC 17100 / DSM 162 / LMG 4299 / NCIMB 10020 / ATH 3.1.1)</name>
    <dbReference type="NCBI Taxonomy" id="648757"/>
    <lineage>
        <taxon>Bacteria</taxon>
        <taxon>Pseudomonadati</taxon>
        <taxon>Pseudomonadota</taxon>
        <taxon>Alphaproteobacteria</taxon>
        <taxon>Hyphomicrobiales</taxon>
        <taxon>Hyphomicrobiaceae</taxon>
        <taxon>Rhodomicrobium</taxon>
    </lineage>
</organism>
<evidence type="ECO:0000256" key="1">
    <source>
        <dbReference type="SAM" id="Phobius"/>
    </source>
</evidence>
<accession>E3I8L3</accession>
<keyword evidence="1" id="KW-0472">Membrane</keyword>
<keyword evidence="1" id="KW-1133">Transmembrane helix</keyword>
<dbReference type="OrthoDB" id="7889159at2"/>
<dbReference type="KEGG" id="rva:Rvan_1673"/>
<dbReference type="Proteomes" id="UP000001399">
    <property type="component" value="Chromosome"/>
</dbReference>
<sequence>MTGETKTRLAVMALVYMMVNAVLFGAGMLLFLNGDSIGPHDQASTGIWTIVAASFILAAPISWWLTPRLRARYGRRREEAPASDPRTGRDRM</sequence>
<name>E3I8L3_RHOVT</name>
<evidence type="ECO:0000313" key="3">
    <source>
        <dbReference type="Proteomes" id="UP000001399"/>
    </source>
</evidence>
<protein>
    <submittedName>
        <fullName evidence="2">Uncharacterized protein</fullName>
    </submittedName>
</protein>
<reference evidence="3" key="1">
    <citation type="journal article" date="2011" name="J. Bacteriol.">
        <title>Genome sequences of eight morphologically diverse alphaproteobacteria.</title>
        <authorList>
            <consortium name="US DOE Joint Genome Institute"/>
            <person name="Brown P.J."/>
            <person name="Kysela D.T."/>
            <person name="Buechlein A."/>
            <person name="Hemmerich C."/>
            <person name="Brun Y.V."/>
        </authorList>
    </citation>
    <scope>NUCLEOTIDE SEQUENCE [LARGE SCALE GENOMIC DNA]</scope>
    <source>
        <strain evidence="3">ATCC 17100 / ATH 3.1.1 / DSM 162 / LMG 4299</strain>
    </source>
</reference>
<keyword evidence="3" id="KW-1185">Reference proteome</keyword>
<proteinExistence type="predicted"/>
<keyword evidence="1" id="KW-0812">Transmembrane</keyword>
<dbReference type="HOGENOM" id="CLU_181472_0_0_5"/>
<feature type="transmembrane region" description="Helical" evidence="1">
    <location>
        <begin position="45"/>
        <end position="66"/>
    </location>
</feature>